<keyword evidence="10" id="KW-1185">Reference proteome</keyword>
<dbReference type="EMBL" id="UGOD01000001">
    <property type="protein sequence ID" value="STX50812.1"/>
    <property type="molecule type" value="Genomic_DNA"/>
</dbReference>
<keyword evidence="6 9" id="KW-0413">Isomerase</keyword>
<dbReference type="SUPFAM" id="SSF56349">
    <property type="entry name" value="DNA breaking-rejoining enzymes"/>
    <property type="match status" value="1"/>
</dbReference>
<dbReference type="GO" id="GO:0006265">
    <property type="term" value="P:DNA topological change"/>
    <property type="evidence" value="ECO:0007669"/>
    <property type="project" value="InterPro"/>
</dbReference>
<feature type="domain" description="DNA topoisomerase I catalytic core eukaryotic-type" evidence="7">
    <location>
        <begin position="99"/>
        <end position="299"/>
    </location>
</feature>
<keyword evidence="4" id="KW-0799">Topoisomerase</keyword>
<dbReference type="GO" id="GO:0003917">
    <property type="term" value="F:DNA topoisomerase type I (single strand cut, ATP-independent) activity"/>
    <property type="evidence" value="ECO:0007669"/>
    <property type="project" value="UniProtKB-EC"/>
</dbReference>
<dbReference type="Gene3D" id="1.10.132.120">
    <property type="match status" value="1"/>
</dbReference>
<reference evidence="9 10" key="1">
    <citation type="submission" date="2018-06" db="EMBL/GenBank/DDBJ databases">
        <authorList>
            <consortium name="Pathogen Informatics"/>
            <person name="Doyle S."/>
        </authorList>
    </citation>
    <scope>NUCLEOTIDE SEQUENCE [LARGE SCALE GENOMIC DNA]</scope>
    <source>
        <strain evidence="9 10">NCTC13316</strain>
    </source>
</reference>
<keyword evidence="5" id="KW-0238">DNA-binding</keyword>
<evidence type="ECO:0000259" key="8">
    <source>
        <dbReference type="Pfam" id="PF21338"/>
    </source>
</evidence>
<dbReference type="InterPro" id="IPR001631">
    <property type="entry name" value="TopoI"/>
</dbReference>
<dbReference type="InterPro" id="IPR014711">
    <property type="entry name" value="TopoI_cat_a-hlx-sub_euk"/>
</dbReference>
<evidence type="ECO:0000313" key="9">
    <source>
        <dbReference type="EMBL" id="STX50812.1"/>
    </source>
</evidence>
<name>A0A378JRP6_9GAMM</name>
<dbReference type="InterPro" id="IPR013500">
    <property type="entry name" value="TopoI_cat_euk"/>
</dbReference>
<dbReference type="Gene3D" id="3.30.66.10">
    <property type="entry name" value="DNA topoisomerase I domain"/>
    <property type="match status" value="1"/>
</dbReference>
<evidence type="ECO:0000256" key="3">
    <source>
        <dbReference type="ARBA" id="ARBA00012891"/>
    </source>
</evidence>
<evidence type="ECO:0000256" key="1">
    <source>
        <dbReference type="ARBA" id="ARBA00000213"/>
    </source>
</evidence>
<dbReference type="Gene3D" id="3.90.15.10">
    <property type="entry name" value="Topoisomerase I, Chain A, domain 3"/>
    <property type="match status" value="1"/>
</dbReference>
<evidence type="ECO:0000256" key="5">
    <source>
        <dbReference type="ARBA" id="ARBA00023125"/>
    </source>
</evidence>
<gene>
    <name evidence="9" type="ORF">NCTC13316_00900</name>
</gene>
<accession>A0A378JRP6</accession>
<dbReference type="EC" id="5.6.2.1" evidence="3"/>
<dbReference type="InterPro" id="IPR011010">
    <property type="entry name" value="DNA_brk_join_enz"/>
</dbReference>
<protein>
    <recommendedName>
        <fullName evidence="3">DNA topoisomerase</fullName>
        <ecNumber evidence="3">5.6.2.1</ecNumber>
    </recommendedName>
</protein>
<proteinExistence type="inferred from homology"/>
<dbReference type="SUPFAM" id="SSF55869">
    <property type="entry name" value="DNA topoisomerase I domain"/>
    <property type="match status" value="1"/>
</dbReference>
<sequence length="347" mass="40879">MEISLYSTEECERIAKAASLRYVRDTSPGITRKKVGKNFVYYYPTGEKITDTKELERIKALAIPPAYTQVWICPYANGHIQATGRDSKNRKQYRYHKLWQQERQQKKFHMMIEFGRALPMLRRHINQELDKALKLTKEQVICSIIYLMDSFFIRIGNAIYAKENKSYGLTTLRKKHLTLEYNKAILEFIGKNAKPWHVILRDKKIIRVLKKCEAIPGYELFKYYDENQQLNVISSQDINAYLQTLTGQSFTAKDFRTWAACRETLNRLISLDCSEPSLLKGVIGEVAELLGHTPAICQKSYIYAEIIDWWKENRFSMWLQKHDKKIKTLSEDELLLYWLEENCSIEY</sequence>
<dbReference type="RefSeq" id="WP_115330494.1">
    <property type="nucleotide sequence ID" value="NZ_CAAAHP010000007.1"/>
</dbReference>
<comment type="catalytic activity">
    <reaction evidence="1">
        <text>ATP-independent breakage of single-stranded DNA, followed by passage and rejoining.</text>
        <dbReference type="EC" id="5.6.2.1"/>
    </reaction>
</comment>
<dbReference type="PROSITE" id="PS52038">
    <property type="entry name" value="TOPO_IB_2"/>
    <property type="match status" value="1"/>
</dbReference>
<evidence type="ECO:0000259" key="7">
    <source>
        <dbReference type="Pfam" id="PF01028"/>
    </source>
</evidence>
<dbReference type="InterPro" id="IPR035447">
    <property type="entry name" value="DNA_topo_I_N_sf"/>
</dbReference>
<evidence type="ECO:0000256" key="2">
    <source>
        <dbReference type="ARBA" id="ARBA00006645"/>
    </source>
</evidence>
<evidence type="ECO:0000256" key="4">
    <source>
        <dbReference type="ARBA" id="ARBA00023029"/>
    </source>
</evidence>
<dbReference type="InterPro" id="IPR049331">
    <property type="entry name" value="Top1B_N_bact"/>
</dbReference>
<organism evidence="9 10">
    <name type="scientific">Legionella busanensis</name>
    <dbReference type="NCBI Taxonomy" id="190655"/>
    <lineage>
        <taxon>Bacteria</taxon>
        <taxon>Pseudomonadati</taxon>
        <taxon>Pseudomonadota</taxon>
        <taxon>Gammaproteobacteria</taxon>
        <taxon>Legionellales</taxon>
        <taxon>Legionellaceae</taxon>
        <taxon>Legionella</taxon>
    </lineage>
</organism>
<evidence type="ECO:0000256" key="6">
    <source>
        <dbReference type="ARBA" id="ARBA00023235"/>
    </source>
</evidence>
<dbReference type="Pfam" id="PF21338">
    <property type="entry name" value="Top1B_N_bact"/>
    <property type="match status" value="1"/>
</dbReference>
<comment type="similarity">
    <text evidence="2">Belongs to the type IB topoisomerase family.</text>
</comment>
<evidence type="ECO:0000313" key="10">
    <source>
        <dbReference type="Proteomes" id="UP000254794"/>
    </source>
</evidence>
<dbReference type="PRINTS" id="PR00416">
    <property type="entry name" value="EUTPISMRASEI"/>
</dbReference>
<dbReference type="GO" id="GO:0003677">
    <property type="term" value="F:DNA binding"/>
    <property type="evidence" value="ECO:0007669"/>
    <property type="project" value="UniProtKB-KW"/>
</dbReference>
<dbReference type="Pfam" id="PF01028">
    <property type="entry name" value="Topoisom_I"/>
    <property type="match status" value="1"/>
</dbReference>
<dbReference type="Proteomes" id="UP000254794">
    <property type="component" value="Unassembled WGS sequence"/>
</dbReference>
<dbReference type="OrthoDB" id="9778962at2"/>
<dbReference type="AlphaFoldDB" id="A0A378JRP6"/>
<feature type="domain" description="DNA topoisomerase IB N-terminal" evidence="8">
    <location>
        <begin position="38"/>
        <end position="86"/>
    </location>
</feature>